<dbReference type="GeneID" id="41330277"/>
<evidence type="ECO:0000313" key="2">
    <source>
        <dbReference type="Proteomes" id="UP000321408"/>
    </source>
</evidence>
<evidence type="ECO:0000313" key="1">
    <source>
        <dbReference type="EMBL" id="QEE16459.1"/>
    </source>
</evidence>
<organism evidence="1 2">
    <name type="scientific">Promethearchaeum syntrophicum</name>
    <dbReference type="NCBI Taxonomy" id="2594042"/>
    <lineage>
        <taxon>Archaea</taxon>
        <taxon>Promethearchaeati</taxon>
        <taxon>Promethearchaeota</taxon>
        <taxon>Promethearchaeia</taxon>
        <taxon>Promethearchaeales</taxon>
        <taxon>Promethearchaeaceae</taxon>
        <taxon>Promethearchaeum</taxon>
    </lineage>
</organism>
<dbReference type="EMBL" id="CP042905">
    <property type="protein sequence ID" value="QEE16459.1"/>
    <property type="molecule type" value="Genomic_DNA"/>
</dbReference>
<dbReference type="Proteomes" id="UP000321408">
    <property type="component" value="Chromosome"/>
</dbReference>
<proteinExistence type="predicted"/>
<accession>A0A5B9DB33</accession>
<gene>
    <name evidence="1" type="ORF">DSAG12_02289</name>
</gene>
<name>A0A5B9DB33_9ARCH</name>
<reference evidence="1 2" key="2">
    <citation type="journal article" date="2024" name="Int. J. Syst. Evol. Microbiol.">
        <title>Promethearchaeum syntrophicum gen. nov., sp. nov., an anaerobic, obligately syntrophic archaeon, the first isolate of the lineage 'Asgard' archaea, and proposal of the new archaeal phylum Promethearchaeota phyl. nov. and kingdom Promethearchaeati regn. nov.</title>
        <authorList>
            <person name="Imachi H."/>
            <person name="Nobu M.K."/>
            <person name="Kato S."/>
            <person name="Takaki Y."/>
            <person name="Miyazaki M."/>
            <person name="Miyata M."/>
            <person name="Ogawara M."/>
            <person name="Saito Y."/>
            <person name="Sakai S."/>
            <person name="Tahara Y.O."/>
            <person name="Takano Y."/>
            <person name="Tasumi E."/>
            <person name="Uematsu K."/>
            <person name="Yoshimura T."/>
            <person name="Itoh T."/>
            <person name="Ohkuma M."/>
            <person name="Takai K."/>
        </authorList>
    </citation>
    <scope>NUCLEOTIDE SEQUENCE [LARGE SCALE GENOMIC DNA]</scope>
    <source>
        <strain evidence="1 2">MK-D1</strain>
    </source>
</reference>
<protein>
    <submittedName>
        <fullName evidence="1">Uncharacterized protein</fullName>
    </submittedName>
</protein>
<keyword evidence="2" id="KW-1185">Reference proteome</keyword>
<dbReference type="AlphaFoldDB" id="A0A5B9DB33"/>
<dbReference type="RefSeq" id="WP_147663336.1">
    <property type="nucleotide sequence ID" value="NZ_CP042905.2"/>
</dbReference>
<sequence length="178" mass="20890">MKLVKEPNSIIKLLNSSNEDEKTLGYKSFLSRTHWFSAQTPEALKIFACNQLNVNPRYVLATGFKKIEPAFLYASQDSLENKKLKMVSAAYDYVKSINEEIPPIIVWNFFDSQKIRFIVHDGHHRAFFAYRYHRKVKAVILEPLGNYHQMEEKFNYAFQIQKRVIDLPVTRQKADMVN</sequence>
<reference evidence="1 2" key="1">
    <citation type="journal article" date="2020" name="Nature">
        <title>Isolation of an archaeon at the prokaryote-eukaryote interface.</title>
        <authorList>
            <person name="Imachi H."/>
            <person name="Nobu M.K."/>
            <person name="Nakahara N."/>
            <person name="Morono Y."/>
            <person name="Ogawara M."/>
            <person name="Takaki Y."/>
            <person name="Takano Y."/>
            <person name="Uematsu K."/>
            <person name="Ikuta T."/>
            <person name="Ito M."/>
            <person name="Matsui Y."/>
            <person name="Miyazaki M."/>
            <person name="Murata K."/>
            <person name="Saito Y."/>
            <person name="Sakai S."/>
            <person name="Song C."/>
            <person name="Tasumi E."/>
            <person name="Yamanaka Y."/>
            <person name="Yamaguchi T."/>
            <person name="Kamagata Y."/>
            <person name="Tamaki H."/>
            <person name="Takai K."/>
        </authorList>
    </citation>
    <scope>NUCLEOTIDE SEQUENCE [LARGE SCALE GENOMIC DNA]</scope>
    <source>
        <strain evidence="1 2">MK-D1</strain>
    </source>
</reference>
<dbReference type="KEGG" id="psyt:DSAG12_02289"/>